<feature type="region of interest" description="Disordered" evidence="1">
    <location>
        <begin position="79"/>
        <end position="99"/>
    </location>
</feature>
<evidence type="ECO:0000313" key="3">
    <source>
        <dbReference type="Proteomes" id="UP000077315"/>
    </source>
</evidence>
<keyword evidence="3" id="KW-1185">Reference proteome</keyword>
<dbReference type="AlphaFoldDB" id="A0A162UU37"/>
<evidence type="ECO:0000256" key="1">
    <source>
        <dbReference type="SAM" id="MobiDB-lite"/>
    </source>
</evidence>
<dbReference type="GeneID" id="28991592"/>
<proteinExistence type="predicted"/>
<accession>A0A162UU37</accession>
<name>A0A162UU37_PHYB8</name>
<dbReference type="InParanoid" id="A0A162UU37"/>
<dbReference type="Proteomes" id="UP000077315">
    <property type="component" value="Unassembled WGS sequence"/>
</dbReference>
<gene>
    <name evidence="2" type="ORF">PHYBLDRAFT_141882</name>
</gene>
<evidence type="ECO:0008006" key="4">
    <source>
        <dbReference type="Google" id="ProtNLM"/>
    </source>
</evidence>
<dbReference type="EMBL" id="KV440974">
    <property type="protein sequence ID" value="OAD78022.1"/>
    <property type="molecule type" value="Genomic_DNA"/>
</dbReference>
<sequence>MSMVVTNAKLVDPIHKWTTDDSKGKSKEALYSSVRVSFLEYGIATRNNNDIRAKIQNFRDKFQDTYKFLHNTGEGIKETTFSDDAMHSRPSAIPPAEMISESNTDVETILLSYAPSGVGALKEVTPQEEEETSRLLMEEFKPERKSRISIAFSSATQNPKKKKKSPVHH</sequence>
<feature type="compositionally biased region" description="Basic residues" evidence="1">
    <location>
        <begin position="159"/>
        <end position="169"/>
    </location>
</feature>
<dbReference type="RefSeq" id="XP_018296062.1">
    <property type="nucleotide sequence ID" value="XM_018430686.1"/>
</dbReference>
<evidence type="ECO:0000313" key="2">
    <source>
        <dbReference type="EMBL" id="OAD78022.1"/>
    </source>
</evidence>
<reference evidence="3" key="1">
    <citation type="submission" date="2015-06" db="EMBL/GenBank/DDBJ databases">
        <title>Expansion of signal transduction pathways in fungi by whole-genome duplication.</title>
        <authorList>
            <consortium name="DOE Joint Genome Institute"/>
            <person name="Corrochano L.M."/>
            <person name="Kuo A."/>
            <person name="Marcet-Houben M."/>
            <person name="Polaino S."/>
            <person name="Salamov A."/>
            <person name="Villalobos J.M."/>
            <person name="Alvarez M.I."/>
            <person name="Avalos J."/>
            <person name="Benito E.P."/>
            <person name="Benoit I."/>
            <person name="Burger G."/>
            <person name="Camino L.P."/>
            <person name="Canovas D."/>
            <person name="Cerda-Olmedo E."/>
            <person name="Cheng J.-F."/>
            <person name="Dominguez A."/>
            <person name="Elias M."/>
            <person name="Eslava A.P."/>
            <person name="Glaser F."/>
            <person name="Grimwood J."/>
            <person name="Gutierrez G."/>
            <person name="Heitman J."/>
            <person name="Henrissat B."/>
            <person name="Iturriaga E.A."/>
            <person name="Lang B.F."/>
            <person name="Lavin J.L."/>
            <person name="Lee S."/>
            <person name="Li W."/>
            <person name="Lindquist E."/>
            <person name="Lopez-Garcia S."/>
            <person name="Luque E.M."/>
            <person name="Marcos A.T."/>
            <person name="Martin J."/>
            <person name="McCluskey K."/>
            <person name="Medina H.R."/>
            <person name="Miralles-Duran A."/>
            <person name="Miyazaki A."/>
            <person name="Munoz-Torres E."/>
            <person name="Oguiza J.A."/>
            <person name="Ohm R."/>
            <person name="Olmedo M."/>
            <person name="Orejas M."/>
            <person name="Ortiz-Castellanos L."/>
            <person name="Pisabarro A.G."/>
            <person name="Rodriguez-Romero J."/>
            <person name="Ruiz-Herrera J."/>
            <person name="Ruiz-Vazquez R."/>
            <person name="Sanz C."/>
            <person name="Schackwitz W."/>
            <person name="Schmutz J."/>
            <person name="Shahriari M."/>
            <person name="Shelest E."/>
            <person name="Silva-Franco F."/>
            <person name="Soanes D."/>
            <person name="Syed K."/>
            <person name="Tagua V.G."/>
            <person name="Talbot N.J."/>
            <person name="Thon M."/>
            <person name="De vries R.P."/>
            <person name="Wiebenga A."/>
            <person name="Yadav J.S."/>
            <person name="Braun E.L."/>
            <person name="Baker S."/>
            <person name="Garre V."/>
            <person name="Horwitz B."/>
            <person name="Torres-Martinez S."/>
            <person name="Idnurm A."/>
            <person name="Herrera-Estrella A."/>
            <person name="Gabaldon T."/>
            <person name="Grigoriev I.V."/>
        </authorList>
    </citation>
    <scope>NUCLEOTIDE SEQUENCE [LARGE SCALE GENOMIC DNA]</scope>
    <source>
        <strain evidence="3">NRRL 1555(-)</strain>
    </source>
</reference>
<dbReference type="VEuPathDB" id="FungiDB:PHYBLDRAFT_141882"/>
<protein>
    <recommendedName>
        <fullName evidence="4">Myb/SANT-like domain-containing protein</fullName>
    </recommendedName>
</protein>
<feature type="region of interest" description="Disordered" evidence="1">
    <location>
        <begin position="147"/>
        <end position="169"/>
    </location>
</feature>
<organism evidence="2 3">
    <name type="scientific">Phycomyces blakesleeanus (strain ATCC 8743b / DSM 1359 / FGSC 10004 / NBRC 33097 / NRRL 1555)</name>
    <dbReference type="NCBI Taxonomy" id="763407"/>
    <lineage>
        <taxon>Eukaryota</taxon>
        <taxon>Fungi</taxon>
        <taxon>Fungi incertae sedis</taxon>
        <taxon>Mucoromycota</taxon>
        <taxon>Mucoromycotina</taxon>
        <taxon>Mucoromycetes</taxon>
        <taxon>Mucorales</taxon>
        <taxon>Phycomycetaceae</taxon>
        <taxon>Phycomyces</taxon>
    </lineage>
</organism>